<comment type="caution">
    <text evidence="11">The sequence shown here is derived from an EMBL/GenBank/DDBJ whole genome shotgun (WGS) entry which is preliminary data.</text>
</comment>
<evidence type="ECO:0000259" key="9">
    <source>
        <dbReference type="PROSITE" id="PS50929"/>
    </source>
</evidence>
<dbReference type="Pfam" id="PF00005">
    <property type="entry name" value="ABC_tran"/>
    <property type="match status" value="1"/>
</dbReference>
<keyword evidence="13" id="KW-1185">Reference proteome</keyword>
<dbReference type="Pfam" id="PF00664">
    <property type="entry name" value="ABC_membrane"/>
    <property type="match status" value="1"/>
</dbReference>
<evidence type="ECO:0000256" key="3">
    <source>
        <dbReference type="ARBA" id="ARBA00022741"/>
    </source>
</evidence>
<dbReference type="GO" id="GO:0005524">
    <property type="term" value="F:ATP binding"/>
    <property type="evidence" value="ECO:0007669"/>
    <property type="project" value="UniProtKB-KW"/>
</dbReference>
<feature type="domain" description="ABC transmembrane type-1" evidence="9">
    <location>
        <begin position="21"/>
        <end position="302"/>
    </location>
</feature>
<keyword evidence="3" id="KW-0547">Nucleotide-binding</keyword>
<feature type="domain" description="ABC transporter" evidence="8">
    <location>
        <begin position="338"/>
        <end position="552"/>
    </location>
</feature>
<evidence type="ECO:0000256" key="4">
    <source>
        <dbReference type="ARBA" id="ARBA00022840"/>
    </source>
</evidence>
<feature type="transmembrane region" description="Helical" evidence="7">
    <location>
        <begin position="56"/>
        <end position="76"/>
    </location>
</feature>
<dbReference type="InterPro" id="IPR036640">
    <property type="entry name" value="ABC1_TM_sf"/>
</dbReference>
<feature type="transmembrane region" description="Helical" evidence="7">
    <location>
        <begin position="20"/>
        <end position="44"/>
    </location>
</feature>
<name>A0A4V2UQA5_9FIRM</name>
<protein>
    <submittedName>
        <fullName evidence="10">ABC transporter ATP-binding protein</fullName>
    </submittedName>
    <submittedName>
        <fullName evidence="11">ATP-binding cassette subfamily B protein</fullName>
    </submittedName>
</protein>
<keyword evidence="5 7" id="KW-1133">Transmembrane helix</keyword>
<feature type="transmembrane region" description="Helical" evidence="7">
    <location>
        <begin position="126"/>
        <end position="153"/>
    </location>
</feature>
<dbReference type="SMART" id="SM00382">
    <property type="entry name" value="AAA"/>
    <property type="match status" value="1"/>
</dbReference>
<sequence length="552" mass="61296">MEQKPISWIYRCSKNHLWAVALLAGVSAAIAGSFLLLALISSALLDVASGSRQGSLWRDCLILVGLIGLQAILNIVNSNIRVRVSGKLEMELKRRMFAAILRKPYLEISGIHSGEIMNRLTSDVELVVAGIVGILPQLISLGTKLSVGLLILFRIDFRFTLVILLIGVVVCIGNRIYSERFRHFHKEVQESGGQVRAFLQECIENLMVIKSFSNEEMMEQKLTNYQEIHYQIKKKRNAVSNLANTIVYVMFTAGYYAALAWGAIQISRGLLTFGTLTAFLQIIGQIRAPFRNLSGLIPQYYSMIGSAERLMDLEQIEEEEAFSVEEEFEKISEEMQAIVFEEVGFSYENRSVLEHFSVRLEKGSLTAVAGPSGAGKSTMMKLLLGLLQCEEGQIYFDLGKKKIPADAGTRKMFAYVPQGNMILSGTIRENLVFSGRQVSEEEICTAAKMACIWEYIQELPDGLDTVLRERGNGLSEGQIQRIAIARALLSDAPVLLLDECTSALDEKTEEQVLNNLKQMKSKTILCISHKVAAFTCCDHKIVLDGSGNAEGN</sequence>
<dbReference type="PROSITE" id="PS50893">
    <property type="entry name" value="ABC_TRANSPORTER_2"/>
    <property type="match status" value="1"/>
</dbReference>
<dbReference type="Proteomes" id="UP000294613">
    <property type="component" value="Unassembled WGS sequence"/>
</dbReference>
<dbReference type="PANTHER" id="PTHR43394">
    <property type="entry name" value="ATP-DEPENDENT PERMEASE MDL1, MITOCHONDRIAL"/>
    <property type="match status" value="1"/>
</dbReference>
<dbReference type="Gene3D" id="1.20.1560.10">
    <property type="entry name" value="ABC transporter type 1, transmembrane domain"/>
    <property type="match status" value="1"/>
</dbReference>
<dbReference type="EMBL" id="SLZV01000003">
    <property type="protein sequence ID" value="TCS69618.1"/>
    <property type="molecule type" value="Genomic_DNA"/>
</dbReference>
<dbReference type="GO" id="GO:0005886">
    <property type="term" value="C:plasma membrane"/>
    <property type="evidence" value="ECO:0007669"/>
    <property type="project" value="UniProtKB-SubCell"/>
</dbReference>
<evidence type="ECO:0000313" key="10">
    <source>
        <dbReference type="EMBL" id="GBU05970.1"/>
    </source>
</evidence>
<dbReference type="InterPro" id="IPR003593">
    <property type="entry name" value="AAA+_ATPase"/>
</dbReference>
<dbReference type="InterPro" id="IPR003439">
    <property type="entry name" value="ABC_transporter-like_ATP-bd"/>
</dbReference>
<evidence type="ECO:0000256" key="5">
    <source>
        <dbReference type="ARBA" id="ARBA00022989"/>
    </source>
</evidence>
<dbReference type="Gene3D" id="3.40.50.300">
    <property type="entry name" value="P-loop containing nucleotide triphosphate hydrolases"/>
    <property type="match status" value="1"/>
</dbReference>
<comment type="subcellular location">
    <subcellularLocation>
        <location evidence="1">Cell membrane</location>
        <topology evidence="1">Multi-pass membrane protein</topology>
    </subcellularLocation>
</comment>
<evidence type="ECO:0000313" key="12">
    <source>
        <dbReference type="Proteomes" id="UP000294613"/>
    </source>
</evidence>
<dbReference type="GO" id="GO:0016887">
    <property type="term" value="F:ATP hydrolysis activity"/>
    <property type="evidence" value="ECO:0007669"/>
    <property type="project" value="InterPro"/>
</dbReference>
<feature type="transmembrane region" description="Helical" evidence="7">
    <location>
        <begin position="159"/>
        <end position="177"/>
    </location>
</feature>
<evidence type="ECO:0000313" key="13">
    <source>
        <dbReference type="Proteomes" id="UP000702954"/>
    </source>
</evidence>
<dbReference type="GO" id="GO:0015421">
    <property type="term" value="F:ABC-type oligopeptide transporter activity"/>
    <property type="evidence" value="ECO:0007669"/>
    <property type="project" value="TreeGrafter"/>
</dbReference>
<dbReference type="RefSeq" id="WP_116442514.1">
    <property type="nucleotide sequence ID" value="NZ_SLZV01000003.1"/>
</dbReference>
<organism evidence="11 12">
    <name type="scientific">Faecalimonas umbilicata</name>
    <dbReference type="NCBI Taxonomy" id="1912855"/>
    <lineage>
        <taxon>Bacteria</taxon>
        <taxon>Bacillati</taxon>
        <taxon>Bacillota</taxon>
        <taxon>Clostridia</taxon>
        <taxon>Lachnospirales</taxon>
        <taxon>Lachnospiraceae</taxon>
        <taxon>Faecalimonas</taxon>
    </lineage>
</organism>
<dbReference type="AlphaFoldDB" id="A0A4V2UQA5"/>
<dbReference type="PROSITE" id="PS50929">
    <property type="entry name" value="ABC_TM1F"/>
    <property type="match status" value="1"/>
</dbReference>
<dbReference type="SUPFAM" id="SSF52540">
    <property type="entry name" value="P-loop containing nucleoside triphosphate hydrolases"/>
    <property type="match status" value="1"/>
</dbReference>
<keyword evidence="4 11" id="KW-0067">ATP-binding</keyword>
<dbReference type="InterPro" id="IPR011527">
    <property type="entry name" value="ABC1_TM_dom"/>
</dbReference>
<evidence type="ECO:0000256" key="1">
    <source>
        <dbReference type="ARBA" id="ARBA00004651"/>
    </source>
</evidence>
<dbReference type="PANTHER" id="PTHR43394:SF1">
    <property type="entry name" value="ATP-BINDING CASSETTE SUB-FAMILY B MEMBER 10, MITOCHONDRIAL"/>
    <property type="match status" value="1"/>
</dbReference>
<dbReference type="InterPro" id="IPR027417">
    <property type="entry name" value="P-loop_NTPase"/>
</dbReference>
<reference evidence="11 12" key="2">
    <citation type="submission" date="2019-03" db="EMBL/GenBank/DDBJ databases">
        <title>Genomic Encyclopedia of Type Strains, Phase IV (KMG-IV): sequencing the most valuable type-strain genomes for metagenomic binning, comparative biology and taxonomic classification.</title>
        <authorList>
            <person name="Goeker M."/>
        </authorList>
    </citation>
    <scope>NUCLEOTIDE SEQUENCE [LARGE SCALE GENOMIC DNA]</scope>
    <source>
        <strain evidence="11 12">DSM 103426</strain>
    </source>
</reference>
<evidence type="ECO:0000313" key="11">
    <source>
        <dbReference type="EMBL" id="TCS69618.1"/>
    </source>
</evidence>
<keyword evidence="2 7" id="KW-0812">Transmembrane</keyword>
<proteinExistence type="predicted"/>
<evidence type="ECO:0000256" key="6">
    <source>
        <dbReference type="ARBA" id="ARBA00023136"/>
    </source>
</evidence>
<evidence type="ECO:0000256" key="2">
    <source>
        <dbReference type="ARBA" id="ARBA00022692"/>
    </source>
</evidence>
<accession>A0A4V2UQA5</accession>
<dbReference type="InterPro" id="IPR039421">
    <property type="entry name" value="Type_1_exporter"/>
</dbReference>
<gene>
    <name evidence="11" type="ORF">EDD74_10368</name>
    <name evidence="10" type="ORF">FAEUMB_25110</name>
</gene>
<dbReference type="SUPFAM" id="SSF90123">
    <property type="entry name" value="ABC transporter transmembrane region"/>
    <property type="match status" value="1"/>
</dbReference>
<dbReference type="CDD" id="cd07346">
    <property type="entry name" value="ABC_6TM_exporters"/>
    <property type="match status" value="1"/>
</dbReference>
<dbReference type="Proteomes" id="UP000702954">
    <property type="component" value="Unassembled WGS sequence"/>
</dbReference>
<evidence type="ECO:0000256" key="7">
    <source>
        <dbReference type="SAM" id="Phobius"/>
    </source>
</evidence>
<dbReference type="EMBL" id="BHEO01000008">
    <property type="protein sequence ID" value="GBU05970.1"/>
    <property type="molecule type" value="Genomic_DNA"/>
</dbReference>
<reference evidence="10 13" key="1">
    <citation type="journal article" date="2018" name="Int. J. Syst. Evol. Microbiol.">
        <title>Draft Genome Sequence of Faecalimonas umbilicata JCM 30896T, an Acetate-Producing Bacterium Isolated from Human Feces.</title>
        <authorList>
            <person name="Sakamoto M."/>
            <person name="Ikeyama N."/>
            <person name="Yuki M."/>
            <person name="Ohkuma M."/>
        </authorList>
    </citation>
    <scope>NUCLEOTIDE SEQUENCE [LARGE SCALE GENOMIC DNA]</scope>
    <source>
        <strain evidence="10 13">EGH7</strain>
    </source>
</reference>
<evidence type="ECO:0000259" key="8">
    <source>
        <dbReference type="PROSITE" id="PS50893"/>
    </source>
</evidence>
<feature type="transmembrane region" description="Helical" evidence="7">
    <location>
        <begin position="242"/>
        <end position="264"/>
    </location>
</feature>
<keyword evidence="6 7" id="KW-0472">Membrane</keyword>